<dbReference type="Pfam" id="PF07336">
    <property type="entry name" value="ABATE"/>
    <property type="match status" value="1"/>
</dbReference>
<dbReference type="OrthoDB" id="3211108at2"/>
<dbReference type="PANTHER" id="PTHR35525">
    <property type="entry name" value="BLL6575 PROTEIN"/>
    <property type="match status" value="1"/>
</dbReference>
<name>A0A0K0X9Z1_MYCGD</name>
<organism evidence="2 3">
    <name type="scientific">Mycolicibacterium goodii</name>
    <name type="common">Mycobacterium goodii</name>
    <dbReference type="NCBI Taxonomy" id="134601"/>
    <lineage>
        <taxon>Bacteria</taxon>
        <taxon>Bacillati</taxon>
        <taxon>Actinomycetota</taxon>
        <taxon>Actinomycetes</taxon>
        <taxon>Mycobacteriales</taxon>
        <taxon>Mycobacteriaceae</taxon>
        <taxon>Mycolicibacterium</taxon>
    </lineage>
</organism>
<evidence type="ECO:0000313" key="3">
    <source>
        <dbReference type="Proteomes" id="UP000062255"/>
    </source>
</evidence>
<gene>
    <name evidence="2" type="ORF">AFA91_22600</name>
</gene>
<sequence length="203" mass="22544">MTVVAPAPRVDEPAPLALANTLSIDRHGVHDALAEPDYVHTWIRAVGRRLEMRPAPGSTDGLRPETAGRLIVVRDAFRRLAAEATGDSRELVVSPVPDVATAVSLINAASAAETVWPELRMHRRRTLTRQDAWSGEAFSDAVITVIARQAIELVTSPRWEMLRACEAPACAHFFIKEHRREWCSALCGNRARVARHAQRQHNR</sequence>
<evidence type="ECO:0000259" key="1">
    <source>
        <dbReference type="Pfam" id="PF11706"/>
    </source>
</evidence>
<dbReference type="Pfam" id="PF11706">
    <property type="entry name" value="zf-CGNR"/>
    <property type="match status" value="1"/>
</dbReference>
<reference evidence="2 3" key="1">
    <citation type="submission" date="2015-07" db="EMBL/GenBank/DDBJ databases">
        <title>Complete genome sequence of Mycobacterium goodii X7B, a facultative thermophilic biodesulfurizing bacterium.</title>
        <authorList>
            <person name="Yu B."/>
            <person name="Li F."/>
            <person name="Xu P."/>
        </authorList>
    </citation>
    <scope>NUCLEOTIDE SEQUENCE [LARGE SCALE GENOMIC DNA]</scope>
    <source>
        <strain evidence="2 3">X7B</strain>
    </source>
</reference>
<dbReference type="KEGG" id="mgo:AFA91_22600"/>
<dbReference type="EMBL" id="CP012150">
    <property type="protein sequence ID" value="AKS34218.1"/>
    <property type="molecule type" value="Genomic_DNA"/>
</dbReference>
<dbReference type="Proteomes" id="UP000062255">
    <property type="component" value="Chromosome"/>
</dbReference>
<dbReference type="PATRIC" id="fig|134601.6.peg.4667"/>
<dbReference type="InterPro" id="IPR021005">
    <property type="entry name" value="Znf_CGNR"/>
</dbReference>
<dbReference type="InterPro" id="IPR010852">
    <property type="entry name" value="ABATE"/>
</dbReference>
<dbReference type="STRING" id="134601.AFA91_22600"/>
<dbReference type="PANTHER" id="PTHR35525:SF3">
    <property type="entry name" value="BLL6575 PROTEIN"/>
    <property type="match status" value="1"/>
</dbReference>
<dbReference type="InterPro" id="IPR023286">
    <property type="entry name" value="ABATE_dom_sf"/>
</dbReference>
<evidence type="ECO:0000313" key="2">
    <source>
        <dbReference type="EMBL" id="AKS34218.1"/>
    </source>
</evidence>
<dbReference type="AlphaFoldDB" id="A0A0K0X9Z1"/>
<dbReference type="SUPFAM" id="SSF160904">
    <property type="entry name" value="Jann2411-like"/>
    <property type="match status" value="1"/>
</dbReference>
<accession>A0A0K0X9Z1</accession>
<dbReference type="Gene3D" id="1.10.3300.10">
    <property type="entry name" value="Jann2411-like domain"/>
    <property type="match status" value="1"/>
</dbReference>
<dbReference type="RefSeq" id="WP_049746667.1">
    <property type="nucleotide sequence ID" value="NZ_CP012150.1"/>
</dbReference>
<feature type="domain" description="Zinc finger CGNR" evidence="1">
    <location>
        <begin position="162"/>
        <end position="200"/>
    </location>
</feature>
<protein>
    <recommendedName>
        <fullName evidence="1">Zinc finger CGNR domain-containing protein</fullName>
    </recommendedName>
</protein>
<proteinExistence type="predicted"/>